<feature type="region of interest" description="Disordered" evidence="1">
    <location>
        <begin position="628"/>
        <end position="666"/>
    </location>
</feature>
<evidence type="ECO:0000256" key="1">
    <source>
        <dbReference type="SAM" id="MobiDB-lite"/>
    </source>
</evidence>
<accession>A0AAD5H6W8</accession>
<feature type="region of interest" description="Disordered" evidence="1">
    <location>
        <begin position="442"/>
        <end position="461"/>
    </location>
</feature>
<feature type="compositionally biased region" description="Basic and acidic residues" evidence="1">
    <location>
        <begin position="115"/>
        <end position="127"/>
    </location>
</feature>
<feature type="region of interest" description="Disordered" evidence="1">
    <location>
        <begin position="955"/>
        <end position="982"/>
    </location>
</feature>
<dbReference type="AlphaFoldDB" id="A0AAD5H6W8"/>
<feature type="region of interest" description="Disordered" evidence="1">
    <location>
        <begin position="22"/>
        <end position="66"/>
    </location>
</feature>
<feature type="region of interest" description="Disordered" evidence="1">
    <location>
        <begin position="479"/>
        <end position="501"/>
    </location>
</feature>
<evidence type="ECO:0000313" key="2">
    <source>
        <dbReference type="EMBL" id="KAI7841492.1"/>
    </source>
</evidence>
<keyword evidence="3" id="KW-1185">Reference proteome</keyword>
<sequence>MAGRGLRACCFAARPGATLSFKEAPDAAQQQPQAAHHSASSSSSLDDVLGLLPADGPQKDEAAPPVASKASFCHEIAEERIPAGTYIAAAVAAVAPAAEQHETAEPWPDAALPERSSHTAEEADRDALPLSTAEQDSTQQFASPDEQASLEAAVGAALGLPMPAACNVSASRARPAASGASGCSMSASHLSLELQVAEALGDLHPAAGTADCLALQAPGGEGSLARCCSGSGSTAGLSSPWRTSTSSFGAEPEASKRFSCCGSACPVLETLRESISTQEQSSVSLAAAPSCPTFAGDAGGALTDEPGAAAASERQQPQDEQLAGSCTEGAADIGDEVAALLGGMLPGPAPTSLTWPGEAATQQSTLTNILALLGQPQESSSPSQPAAGGATCPAPEDGFDAAICQLLLGGGSEEQVAVPAAEAAARPVSAGAMQAGRLASLSQGSEAGWREAEAHPPAAFPPPAAAAAAAVATLPADEAADWPAGGDGSAPAEECSSSSGTSGSAALAGCTAACTALAASVTRPADLPLFGNAPPIIPCTRAPPSWSSDGGEGADPLASMHDRAVRQRREAEHIAASRTAGALLSPAKAGRPLSASARLYAHAVDLQGRQRQAAALRDQEQRAALLAASPKAKPFPRAQHTNPPSPPLSRRSPPVSRPGSAPPPGLLCASLEQAAVQVELAGLGGLAAGELGGRAHQAAGRAPERSTTGKAASYWQRWGLEAGPDFDGFLQRQEKFVQALGAKLDAERHLPAAQQAAAAAPGAHLSPGSRRLLERRRQRELALEMEAAGCMRASMAGCDAAGDHSTHSSPLHHSGAFGHAGLEGTGACQSASMAGSVPAPAPSAFPYRPVITSRAAAKPARTPEELHAEAARRQAKLDLGAYMREVREKQAAREEAAAAAAKARQVRLLFKLMHAAGQNLASQPRALAVRIILTRRASTCTSPSKQERELAQCTFQPNLGHGQRSPTKQSGPGKAPAAGAASAASSGTASGLAVKAARPPDVLAQVQALLRGDSTAEAAAICTAASGATAAPGRVGTAQQVAAIGDGVPAVAGVATAGQAGAAGDGFSAFLSQVTMELKRLQEG</sequence>
<feature type="region of interest" description="Disordered" evidence="1">
    <location>
        <begin position="296"/>
        <end position="326"/>
    </location>
</feature>
<proteinExistence type="predicted"/>
<gene>
    <name evidence="2" type="ORF">COHA_004885</name>
</gene>
<feature type="compositionally biased region" description="Low complexity" evidence="1">
    <location>
        <begin position="970"/>
        <end position="982"/>
    </location>
</feature>
<dbReference type="Proteomes" id="UP001205105">
    <property type="component" value="Unassembled WGS sequence"/>
</dbReference>
<feature type="compositionally biased region" description="Low complexity" evidence="1">
    <location>
        <begin position="26"/>
        <end position="44"/>
    </location>
</feature>
<evidence type="ECO:0000313" key="3">
    <source>
        <dbReference type="Proteomes" id="UP001205105"/>
    </source>
</evidence>
<comment type="caution">
    <text evidence="2">The sequence shown here is derived from an EMBL/GenBank/DDBJ whole genome shotgun (WGS) entry which is preliminary data.</text>
</comment>
<feature type="region of interest" description="Disordered" evidence="1">
    <location>
        <begin position="109"/>
        <end position="146"/>
    </location>
</feature>
<dbReference type="EMBL" id="JADXDR010000063">
    <property type="protein sequence ID" value="KAI7841492.1"/>
    <property type="molecule type" value="Genomic_DNA"/>
</dbReference>
<protein>
    <submittedName>
        <fullName evidence="2">Uncharacterized protein</fullName>
    </submittedName>
</protein>
<organism evidence="2 3">
    <name type="scientific">Chlorella ohadii</name>
    <dbReference type="NCBI Taxonomy" id="2649997"/>
    <lineage>
        <taxon>Eukaryota</taxon>
        <taxon>Viridiplantae</taxon>
        <taxon>Chlorophyta</taxon>
        <taxon>core chlorophytes</taxon>
        <taxon>Trebouxiophyceae</taxon>
        <taxon>Chlorellales</taxon>
        <taxon>Chlorellaceae</taxon>
        <taxon>Chlorella clade</taxon>
        <taxon>Chlorella</taxon>
    </lineage>
</organism>
<feature type="compositionally biased region" description="Low complexity" evidence="1">
    <location>
        <begin position="648"/>
        <end position="659"/>
    </location>
</feature>
<name>A0AAD5H6W8_9CHLO</name>
<feature type="compositionally biased region" description="Polar residues" evidence="1">
    <location>
        <begin position="132"/>
        <end position="142"/>
    </location>
</feature>
<reference evidence="2" key="1">
    <citation type="submission" date="2020-11" db="EMBL/GenBank/DDBJ databases">
        <title>Chlorella ohadii genome sequencing and assembly.</title>
        <authorList>
            <person name="Murik O."/>
            <person name="Treves H."/>
            <person name="Kedem I."/>
            <person name="Shotland Y."/>
            <person name="Kaplan A."/>
        </authorList>
    </citation>
    <scope>NUCLEOTIDE SEQUENCE</scope>
    <source>
        <strain evidence="2">1</strain>
    </source>
</reference>